<reference evidence="1" key="1">
    <citation type="submission" date="2013-04" db="UniProtKB">
        <authorList>
            <consortium name="EnsemblPlants"/>
        </authorList>
    </citation>
    <scope>IDENTIFICATION</scope>
</reference>
<proteinExistence type="predicted"/>
<dbReference type="Proteomes" id="UP000006038">
    <property type="component" value="Unassembled WGS sequence"/>
</dbReference>
<dbReference type="HOGENOM" id="CLU_2403168_0_0_1"/>
<dbReference type="Gramene" id="OB02G43400.1">
    <property type="protein sequence ID" value="OB02G43400.1"/>
    <property type="gene ID" value="OB02G43400"/>
</dbReference>
<sequence length="93" mass="11669">MEGHKVCYLDLFMVNYFWPRLPLVQFHFDIQQFVRLWFCLTGLQRKWREWAEREKEIYMMFVKQWFRFQVDALGSERFAWCLSTNGLDFRLML</sequence>
<evidence type="ECO:0000313" key="2">
    <source>
        <dbReference type="Proteomes" id="UP000006038"/>
    </source>
</evidence>
<organism evidence="1">
    <name type="scientific">Oryza brachyantha</name>
    <name type="common">malo sina</name>
    <dbReference type="NCBI Taxonomy" id="4533"/>
    <lineage>
        <taxon>Eukaryota</taxon>
        <taxon>Viridiplantae</taxon>
        <taxon>Streptophyta</taxon>
        <taxon>Embryophyta</taxon>
        <taxon>Tracheophyta</taxon>
        <taxon>Spermatophyta</taxon>
        <taxon>Magnoliopsida</taxon>
        <taxon>Liliopsida</taxon>
        <taxon>Poales</taxon>
        <taxon>Poaceae</taxon>
        <taxon>BOP clade</taxon>
        <taxon>Oryzoideae</taxon>
        <taxon>Oryzeae</taxon>
        <taxon>Oryzinae</taxon>
        <taxon>Oryza</taxon>
    </lineage>
</organism>
<accession>J3LI73</accession>
<keyword evidence="2" id="KW-1185">Reference proteome</keyword>
<evidence type="ECO:0000313" key="1">
    <source>
        <dbReference type="EnsemblPlants" id="OB02G43400.1"/>
    </source>
</evidence>
<name>J3LI73_ORYBR</name>
<dbReference type="AlphaFoldDB" id="J3LI73"/>
<dbReference type="EnsemblPlants" id="OB02G43400.1">
    <property type="protein sequence ID" value="OB02G43400.1"/>
    <property type="gene ID" value="OB02G43400"/>
</dbReference>
<protein>
    <submittedName>
        <fullName evidence="1">Uncharacterized protein</fullName>
    </submittedName>
</protein>